<gene>
    <name evidence="1" type="ORF">LCGC14_0312840</name>
</gene>
<protein>
    <submittedName>
        <fullName evidence="1">Uncharacterized protein</fullName>
    </submittedName>
</protein>
<reference evidence="1" key="1">
    <citation type="journal article" date="2015" name="Nature">
        <title>Complex archaea that bridge the gap between prokaryotes and eukaryotes.</title>
        <authorList>
            <person name="Spang A."/>
            <person name="Saw J.H."/>
            <person name="Jorgensen S.L."/>
            <person name="Zaremba-Niedzwiedzka K."/>
            <person name="Martijn J."/>
            <person name="Lind A.E."/>
            <person name="van Eijk R."/>
            <person name="Schleper C."/>
            <person name="Guy L."/>
            <person name="Ettema T.J."/>
        </authorList>
    </citation>
    <scope>NUCLEOTIDE SEQUENCE</scope>
</reference>
<proteinExistence type="predicted"/>
<accession>A0A0F9U3Y0</accession>
<dbReference type="EMBL" id="LAZR01000206">
    <property type="protein sequence ID" value="KKN82017.1"/>
    <property type="molecule type" value="Genomic_DNA"/>
</dbReference>
<evidence type="ECO:0000313" key="1">
    <source>
        <dbReference type="EMBL" id="KKN82017.1"/>
    </source>
</evidence>
<comment type="caution">
    <text evidence="1">The sequence shown here is derived from an EMBL/GenBank/DDBJ whole genome shotgun (WGS) entry which is preliminary data.</text>
</comment>
<name>A0A0F9U3Y0_9ZZZZ</name>
<organism evidence="1">
    <name type="scientific">marine sediment metagenome</name>
    <dbReference type="NCBI Taxonomy" id="412755"/>
    <lineage>
        <taxon>unclassified sequences</taxon>
        <taxon>metagenomes</taxon>
        <taxon>ecological metagenomes</taxon>
    </lineage>
</organism>
<sequence length="85" mass="9531">MGVYSCRGCGGIIYSDERRIQHAPRQNYHLVCHKRMLARKQARAQASKCPGHLRHWFTASVGDRLSHCSRCGAPNPSMRVGALEP</sequence>
<dbReference type="AlphaFoldDB" id="A0A0F9U3Y0"/>